<protein>
    <submittedName>
        <fullName evidence="2">Uncharacterized protein</fullName>
    </submittedName>
</protein>
<keyword evidence="3" id="KW-1185">Reference proteome</keyword>
<accession>A0ABS3M4J8</accession>
<organism evidence="2 3">
    <name type="scientific">Prevotella illustrans</name>
    <dbReference type="NCBI Taxonomy" id="2800387"/>
    <lineage>
        <taxon>Bacteria</taxon>
        <taxon>Pseudomonadati</taxon>
        <taxon>Bacteroidota</taxon>
        <taxon>Bacteroidia</taxon>
        <taxon>Bacteroidales</taxon>
        <taxon>Prevotellaceae</taxon>
        <taxon>Prevotella</taxon>
    </lineage>
</organism>
<comment type="caution">
    <text evidence="2">The sequence shown here is derived from an EMBL/GenBank/DDBJ whole genome shotgun (WGS) entry which is preliminary data.</text>
</comment>
<dbReference type="RefSeq" id="WP_107581909.1">
    <property type="nucleotide sequence ID" value="NZ_JAERMS010000009.1"/>
</dbReference>
<name>A0ABS3M4J8_9BACT</name>
<reference evidence="2 3" key="1">
    <citation type="submission" date="2021-01" db="EMBL/GenBank/DDBJ databases">
        <title>Prevotella A2931 sp. nov.</title>
        <authorList>
            <person name="Buhl M."/>
            <person name="Oberhettinger P."/>
        </authorList>
    </citation>
    <scope>NUCLEOTIDE SEQUENCE [LARGE SCALE GENOMIC DNA]</scope>
    <source>
        <strain evidence="2 3">A2931</strain>
    </source>
</reference>
<evidence type="ECO:0000256" key="1">
    <source>
        <dbReference type="SAM" id="MobiDB-lite"/>
    </source>
</evidence>
<proteinExistence type="predicted"/>
<feature type="compositionally biased region" description="Basic and acidic residues" evidence="1">
    <location>
        <begin position="63"/>
        <end position="93"/>
    </location>
</feature>
<gene>
    <name evidence="2" type="ORF">JHU38_04780</name>
</gene>
<evidence type="ECO:0000313" key="3">
    <source>
        <dbReference type="Proteomes" id="UP000664265"/>
    </source>
</evidence>
<feature type="region of interest" description="Disordered" evidence="1">
    <location>
        <begin position="55"/>
        <end position="93"/>
    </location>
</feature>
<dbReference type="EMBL" id="JAERMS010000009">
    <property type="protein sequence ID" value="MBO1363099.1"/>
    <property type="molecule type" value="Genomic_DNA"/>
</dbReference>
<evidence type="ECO:0000313" key="2">
    <source>
        <dbReference type="EMBL" id="MBO1363099.1"/>
    </source>
</evidence>
<dbReference type="Proteomes" id="UP000664265">
    <property type="component" value="Unassembled WGS sequence"/>
</dbReference>
<sequence>MAAKTIQQLIKQTEKYWYNVTGTVKTFCPEGQSPRRLPQAIYDINYNSANLKAMGAQSLEASTPEKEKTKKDYLSKHPDTLTKKSHDIKGIQA</sequence>